<feature type="active site" evidence="13">
    <location>
        <position position="122"/>
    </location>
</feature>
<keyword evidence="3 13" id="KW-0808">Transferase</keyword>
<evidence type="ECO:0000313" key="15">
    <source>
        <dbReference type="EMBL" id="OZG50340.1"/>
    </source>
</evidence>
<dbReference type="InterPro" id="IPR050116">
    <property type="entry name" value="DNA_polymerase-Y"/>
</dbReference>
<feature type="domain" description="UmuC" evidence="14">
    <location>
        <begin position="23"/>
        <end position="203"/>
    </location>
</feature>
<name>A0A261EU06_9BIFI</name>
<evidence type="ECO:0000256" key="7">
    <source>
        <dbReference type="ARBA" id="ARBA00022763"/>
    </source>
</evidence>
<evidence type="ECO:0000256" key="5">
    <source>
        <dbReference type="ARBA" id="ARBA00022705"/>
    </source>
</evidence>
<keyword evidence="4 13" id="KW-0548">Nucleotidyltransferase</keyword>
<keyword evidence="7 13" id="KW-0227">DNA damage</keyword>
<evidence type="ECO:0000256" key="12">
    <source>
        <dbReference type="ARBA" id="ARBA00049244"/>
    </source>
</evidence>
<evidence type="ECO:0000256" key="10">
    <source>
        <dbReference type="ARBA" id="ARBA00023204"/>
    </source>
</evidence>
<dbReference type="HAMAP" id="MF_01113">
    <property type="entry name" value="DNApol_IV"/>
    <property type="match status" value="1"/>
</dbReference>
<keyword evidence="5 13" id="KW-0235">DNA replication</keyword>
<feature type="site" description="Substrate discrimination" evidence="13">
    <location>
        <position position="32"/>
    </location>
</feature>
<dbReference type="Gene3D" id="1.10.150.20">
    <property type="entry name" value="5' to 3' exonuclease, C-terminal subdomain"/>
    <property type="match status" value="1"/>
</dbReference>
<comment type="subcellular location">
    <subcellularLocation>
        <location evidence="13">Cytoplasm</location>
    </subcellularLocation>
</comment>
<protein>
    <recommendedName>
        <fullName evidence="13">DNA polymerase IV</fullName>
        <shortName evidence="13">Pol IV</shortName>
        <ecNumber evidence="13">2.7.7.7</ecNumber>
    </recommendedName>
</protein>
<evidence type="ECO:0000256" key="4">
    <source>
        <dbReference type="ARBA" id="ARBA00022695"/>
    </source>
</evidence>
<dbReference type="GO" id="GO:0006261">
    <property type="term" value="P:DNA-templated DNA replication"/>
    <property type="evidence" value="ECO:0007669"/>
    <property type="project" value="UniProtKB-UniRule"/>
</dbReference>
<sequence>MSTAPRLAAAKRDWGSDETDCTVLHIDMDAFYASCEVARHPELKGQPLIIGTGPRSVVSAASYEARQFGINSAMPVSRAQRLCPQGIFLPVDIRYYRTISSRIFSTVFARITNQIEQVSVDECYMDVSGTLRQWKRPSNIARWIREQVASGFHVTCSVGIASNKLIAKMASTNAKPDGMLLIPKTQQAQFVQLMPLRSIPGIGQSLEKRLKAWGIDDVATLSRCSEEELFQATGSHISAHGLFLASHGLDELPLQTHSQEKSIGAERTFLHDTTSLSNVSGLLRQCSDEVATSLRKRQLLARTITVKLRFEDLHYATKSHTLQKPVNSAADIYPEALRLLHSMLDLDETQINRGELPRLIRLAGISTSGLSKVQDTLIQPSLDDILQEEQPETEHAQRSQLAHAERILDSIRGRYGKDSVKLGL</sequence>
<dbReference type="NCBIfam" id="NF002677">
    <property type="entry name" value="PRK02406.1"/>
    <property type="match status" value="1"/>
</dbReference>
<feature type="binding site" evidence="13">
    <location>
        <position position="27"/>
    </location>
    <ligand>
        <name>Mg(2+)</name>
        <dbReference type="ChEBI" id="CHEBI:18420"/>
    </ligand>
</feature>
<dbReference type="CDD" id="cd03586">
    <property type="entry name" value="PolY_Pol_IV_kappa"/>
    <property type="match status" value="1"/>
</dbReference>
<dbReference type="Gene3D" id="3.30.70.270">
    <property type="match status" value="1"/>
</dbReference>
<dbReference type="Pfam" id="PF00817">
    <property type="entry name" value="IMS"/>
    <property type="match status" value="1"/>
</dbReference>
<dbReference type="GO" id="GO:0000287">
    <property type="term" value="F:magnesium ion binding"/>
    <property type="evidence" value="ECO:0007669"/>
    <property type="project" value="UniProtKB-UniRule"/>
</dbReference>
<gene>
    <name evidence="13" type="primary">dinB</name>
    <name evidence="15" type="ORF">BOCO_0857</name>
</gene>
<dbReference type="Proteomes" id="UP000216004">
    <property type="component" value="Unassembled WGS sequence"/>
</dbReference>
<dbReference type="Gene3D" id="3.30.1490.100">
    <property type="entry name" value="DNA polymerase, Y-family, little finger domain"/>
    <property type="match status" value="1"/>
</dbReference>
<dbReference type="GO" id="GO:0003684">
    <property type="term" value="F:damaged DNA binding"/>
    <property type="evidence" value="ECO:0007669"/>
    <property type="project" value="InterPro"/>
</dbReference>
<evidence type="ECO:0000256" key="8">
    <source>
        <dbReference type="ARBA" id="ARBA00022842"/>
    </source>
</evidence>
<evidence type="ECO:0000256" key="2">
    <source>
        <dbReference type="ARBA" id="ARBA00022457"/>
    </source>
</evidence>
<dbReference type="InterPro" id="IPR017961">
    <property type="entry name" value="DNA_pol_Y-fam_little_finger"/>
</dbReference>
<dbReference type="GO" id="GO:0003887">
    <property type="term" value="F:DNA-directed DNA polymerase activity"/>
    <property type="evidence" value="ECO:0007669"/>
    <property type="project" value="UniProtKB-UniRule"/>
</dbReference>
<keyword evidence="8 13" id="KW-0460">Magnesium</keyword>
<dbReference type="Gene3D" id="3.40.1170.60">
    <property type="match status" value="1"/>
</dbReference>
<comment type="caution">
    <text evidence="15">The sequence shown here is derived from an EMBL/GenBank/DDBJ whole genome shotgun (WGS) entry which is preliminary data.</text>
</comment>
<keyword evidence="2 13" id="KW-0515">Mutator protein</keyword>
<evidence type="ECO:0000256" key="13">
    <source>
        <dbReference type="HAMAP-Rule" id="MF_01113"/>
    </source>
</evidence>
<feature type="binding site" evidence="13">
    <location>
        <position position="121"/>
    </location>
    <ligand>
        <name>Mg(2+)</name>
        <dbReference type="ChEBI" id="CHEBI:18420"/>
    </ligand>
</feature>
<dbReference type="EMBL" id="MWWS01000004">
    <property type="protein sequence ID" value="OZG50340.1"/>
    <property type="molecule type" value="Genomic_DNA"/>
</dbReference>
<dbReference type="FunFam" id="3.30.1490.100:FF:000004">
    <property type="entry name" value="DNA polymerase IV"/>
    <property type="match status" value="1"/>
</dbReference>
<dbReference type="GO" id="GO:0009432">
    <property type="term" value="P:SOS response"/>
    <property type="evidence" value="ECO:0007669"/>
    <property type="project" value="TreeGrafter"/>
</dbReference>
<evidence type="ECO:0000256" key="11">
    <source>
        <dbReference type="ARBA" id="ARBA00025589"/>
    </source>
</evidence>
<evidence type="ECO:0000259" key="14">
    <source>
        <dbReference type="PROSITE" id="PS50173"/>
    </source>
</evidence>
<dbReference type="InterPro" id="IPR022880">
    <property type="entry name" value="DNApol_IV"/>
</dbReference>
<accession>A0A261EU06</accession>
<keyword evidence="6 13" id="KW-0479">Metal-binding</keyword>
<dbReference type="PANTHER" id="PTHR11076">
    <property type="entry name" value="DNA REPAIR POLYMERASE UMUC / TRANSFERASE FAMILY MEMBER"/>
    <property type="match status" value="1"/>
</dbReference>
<dbReference type="Pfam" id="PF11799">
    <property type="entry name" value="IMS_C"/>
    <property type="match status" value="1"/>
</dbReference>
<reference evidence="15 16" key="1">
    <citation type="journal article" date="2017" name="BMC Genomics">
        <title>Comparative genomic and phylogenomic analyses of the Bifidobacteriaceae family.</title>
        <authorList>
            <person name="Lugli G.A."/>
            <person name="Milani C."/>
            <person name="Turroni F."/>
            <person name="Duranti S."/>
            <person name="Mancabelli L."/>
            <person name="Mangifesta M."/>
            <person name="Ferrario C."/>
            <person name="Modesto M."/>
            <person name="Mattarelli P."/>
            <person name="Jiri K."/>
            <person name="van Sinderen D."/>
            <person name="Ventura M."/>
        </authorList>
    </citation>
    <scope>NUCLEOTIDE SEQUENCE [LARGE SCALE GENOMIC DNA]</scope>
    <source>
        <strain evidence="15 16">DSM 22924</strain>
    </source>
</reference>
<evidence type="ECO:0000313" key="16">
    <source>
        <dbReference type="Proteomes" id="UP000216004"/>
    </source>
</evidence>
<keyword evidence="10 13" id="KW-0234">DNA repair</keyword>
<dbReference type="RefSeq" id="WP_094722829.1">
    <property type="nucleotide sequence ID" value="NZ_MWWS01000004.1"/>
</dbReference>
<dbReference type="InterPro" id="IPR043128">
    <property type="entry name" value="Rev_trsase/Diguanyl_cyclase"/>
</dbReference>
<proteinExistence type="inferred from homology"/>
<keyword evidence="9 13" id="KW-0239">DNA-directed DNA polymerase</keyword>
<dbReference type="SUPFAM" id="SSF56672">
    <property type="entry name" value="DNA/RNA polymerases"/>
    <property type="match status" value="1"/>
</dbReference>
<dbReference type="AlphaFoldDB" id="A0A261EU06"/>
<evidence type="ECO:0000256" key="3">
    <source>
        <dbReference type="ARBA" id="ARBA00022679"/>
    </source>
</evidence>
<dbReference type="PROSITE" id="PS50173">
    <property type="entry name" value="UMUC"/>
    <property type="match status" value="1"/>
</dbReference>
<keyword evidence="13" id="KW-0238">DNA-binding</keyword>
<dbReference type="InterPro" id="IPR001126">
    <property type="entry name" value="UmuC"/>
</dbReference>
<evidence type="ECO:0000256" key="9">
    <source>
        <dbReference type="ARBA" id="ARBA00022932"/>
    </source>
</evidence>
<comment type="catalytic activity">
    <reaction evidence="12 13">
        <text>DNA(n) + a 2'-deoxyribonucleoside 5'-triphosphate = DNA(n+1) + diphosphate</text>
        <dbReference type="Rhea" id="RHEA:22508"/>
        <dbReference type="Rhea" id="RHEA-COMP:17339"/>
        <dbReference type="Rhea" id="RHEA-COMP:17340"/>
        <dbReference type="ChEBI" id="CHEBI:33019"/>
        <dbReference type="ChEBI" id="CHEBI:61560"/>
        <dbReference type="ChEBI" id="CHEBI:173112"/>
        <dbReference type="EC" id="2.7.7.7"/>
    </reaction>
</comment>
<evidence type="ECO:0000256" key="1">
    <source>
        <dbReference type="ARBA" id="ARBA00010945"/>
    </source>
</evidence>
<dbReference type="EC" id="2.7.7.7" evidence="13"/>
<dbReference type="GO" id="GO:0042276">
    <property type="term" value="P:error-prone translesion synthesis"/>
    <property type="evidence" value="ECO:0007669"/>
    <property type="project" value="TreeGrafter"/>
</dbReference>
<dbReference type="OrthoDB" id="9808813at2"/>
<organism evidence="15 16">
    <name type="scientific">Bombiscardovia coagulans</name>
    <dbReference type="NCBI Taxonomy" id="686666"/>
    <lineage>
        <taxon>Bacteria</taxon>
        <taxon>Bacillati</taxon>
        <taxon>Actinomycetota</taxon>
        <taxon>Actinomycetes</taxon>
        <taxon>Bifidobacteriales</taxon>
        <taxon>Bifidobacteriaceae</taxon>
        <taxon>Bombiscardovia</taxon>
    </lineage>
</organism>
<keyword evidence="16" id="KW-1185">Reference proteome</keyword>
<dbReference type="GO" id="GO:0006281">
    <property type="term" value="P:DNA repair"/>
    <property type="evidence" value="ECO:0007669"/>
    <property type="project" value="UniProtKB-UniRule"/>
</dbReference>
<dbReference type="SUPFAM" id="SSF100879">
    <property type="entry name" value="Lesion bypass DNA polymerase (Y-family), little finger domain"/>
    <property type="match status" value="1"/>
</dbReference>
<dbReference type="PANTHER" id="PTHR11076:SF33">
    <property type="entry name" value="DNA POLYMERASE KAPPA"/>
    <property type="match status" value="1"/>
</dbReference>
<dbReference type="InterPro" id="IPR036775">
    <property type="entry name" value="DNA_pol_Y-fam_lit_finger_sf"/>
</dbReference>
<comment type="function">
    <text evidence="11 13">Poorly processive, error-prone DNA polymerase involved in untargeted mutagenesis. Copies undamaged DNA at stalled replication forks, which arise in vivo from mismatched or misaligned primer ends. These misaligned primers can be extended by PolIV. Exhibits no 3'-5' exonuclease (proofreading) activity. May be involved in translesional synthesis, in conjunction with the beta clamp from PolIII.</text>
</comment>
<comment type="cofactor">
    <cofactor evidence="13">
        <name>Mg(2+)</name>
        <dbReference type="ChEBI" id="CHEBI:18420"/>
    </cofactor>
    <text evidence="13">Binds 2 magnesium ions per subunit.</text>
</comment>
<dbReference type="GO" id="GO:0005829">
    <property type="term" value="C:cytosol"/>
    <property type="evidence" value="ECO:0007669"/>
    <property type="project" value="TreeGrafter"/>
</dbReference>
<evidence type="ECO:0000256" key="6">
    <source>
        <dbReference type="ARBA" id="ARBA00022723"/>
    </source>
</evidence>
<dbReference type="InterPro" id="IPR043502">
    <property type="entry name" value="DNA/RNA_pol_sf"/>
</dbReference>
<keyword evidence="13" id="KW-0963">Cytoplasm</keyword>
<comment type="subunit">
    <text evidence="13">Monomer.</text>
</comment>
<comment type="similarity">
    <text evidence="1 13">Belongs to the DNA polymerase type-Y family.</text>
</comment>